<dbReference type="PANTHER" id="PTHR11552">
    <property type="entry name" value="GLUCOSE-METHANOL-CHOLINE GMC OXIDOREDUCTASE"/>
    <property type="match status" value="1"/>
</dbReference>
<dbReference type="PROSITE" id="PS00624">
    <property type="entry name" value="GMC_OXRED_2"/>
    <property type="match status" value="1"/>
</dbReference>
<accession>A0ABR2UJX7</accession>
<dbReference type="InterPro" id="IPR000172">
    <property type="entry name" value="GMC_OxRdtase_N"/>
</dbReference>
<gene>
    <name evidence="4" type="ORF">SUNI508_10784</name>
</gene>
<comment type="similarity">
    <text evidence="1">Belongs to the GMC oxidoreductase family.</text>
</comment>
<evidence type="ECO:0000313" key="5">
    <source>
        <dbReference type="Proteomes" id="UP001408356"/>
    </source>
</evidence>
<feature type="signal peptide" evidence="2">
    <location>
        <begin position="1"/>
        <end position="20"/>
    </location>
</feature>
<dbReference type="SUPFAM" id="SSF51905">
    <property type="entry name" value="FAD/NAD(P)-binding domain"/>
    <property type="match status" value="1"/>
</dbReference>
<protein>
    <submittedName>
        <fullName evidence="4">Glucose-methanol-choline oxidoreductase N-terminal domain-containing protein</fullName>
    </submittedName>
</protein>
<organism evidence="4 5">
    <name type="scientific">Seiridium unicorne</name>
    <dbReference type="NCBI Taxonomy" id="138068"/>
    <lineage>
        <taxon>Eukaryota</taxon>
        <taxon>Fungi</taxon>
        <taxon>Dikarya</taxon>
        <taxon>Ascomycota</taxon>
        <taxon>Pezizomycotina</taxon>
        <taxon>Sordariomycetes</taxon>
        <taxon>Xylariomycetidae</taxon>
        <taxon>Amphisphaeriales</taxon>
        <taxon>Sporocadaceae</taxon>
        <taxon>Seiridium</taxon>
    </lineage>
</organism>
<evidence type="ECO:0000259" key="3">
    <source>
        <dbReference type="PROSITE" id="PS00624"/>
    </source>
</evidence>
<dbReference type="Proteomes" id="UP001408356">
    <property type="component" value="Unassembled WGS sequence"/>
</dbReference>
<proteinExistence type="inferred from homology"/>
<dbReference type="Pfam" id="PF00732">
    <property type="entry name" value="GMC_oxred_N"/>
    <property type="match status" value="1"/>
</dbReference>
<dbReference type="SUPFAM" id="SSF54373">
    <property type="entry name" value="FAD-linked reductases, C-terminal domain"/>
    <property type="match status" value="1"/>
</dbReference>
<name>A0ABR2UJX7_9PEZI</name>
<feature type="domain" description="Glucose-methanol-choline oxidoreductase N-terminal" evidence="3">
    <location>
        <begin position="307"/>
        <end position="321"/>
    </location>
</feature>
<dbReference type="InterPro" id="IPR036188">
    <property type="entry name" value="FAD/NAD-bd_sf"/>
</dbReference>
<dbReference type="Pfam" id="PF05199">
    <property type="entry name" value="GMC_oxred_C"/>
    <property type="match status" value="1"/>
</dbReference>
<dbReference type="Gene3D" id="3.30.560.10">
    <property type="entry name" value="Glucose Oxidase, domain 3"/>
    <property type="match status" value="1"/>
</dbReference>
<reference evidence="4 5" key="1">
    <citation type="journal article" date="2024" name="J. Plant Pathol.">
        <title>Sequence and assembly of the genome of Seiridium unicorne, isolate CBS 538.82, causal agent of cypress canker disease.</title>
        <authorList>
            <person name="Scali E."/>
            <person name="Rocca G.D."/>
            <person name="Danti R."/>
            <person name="Garbelotto M."/>
            <person name="Barberini S."/>
            <person name="Baroncelli R."/>
            <person name="Emiliani G."/>
        </authorList>
    </citation>
    <scope>NUCLEOTIDE SEQUENCE [LARGE SCALE GENOMIC DNA]</scope>
    <source>
        <strain evidence="4 5">BM-138-508</strain>
    </source>
</reference>
<evidence type="ECO:0000256" key="1">
    <source>
        <dbReference type="ARBA" id="ARBA00010790"/>
    </source>
</evidence>
<dbReference type="PANTHER" id="PTHR11552:SF115">
    <property type="entry name" value="DEHYDROGENASE XPTC-RELATED"/>
    <property type="match status" value="1"/>
</dbReference>
<dbReference type="InterPro" id="IPR012132">
    <property type="entry name" value="GMC_OxRdtase"/>
</dbReference>
<evidence type="ECO:0000256" key="2">
    <source>
        <dbReference type="SAM" id="SignalP"/>
    </source>
</evidence>
<keyword evidence="5" id="KW-1185">Reference proteome</keyword>
<dbReference type="PIRSF" id="PIRSF000137">
    <property type="entry name" value="Alcohol_oxidase"/>
    <property type="match status" value="1"/>
</dbReference>
<keyword evidence="2" id="KW-0732">Signal</keyword>
<comment type="caution">
    <text evidence="4">The sequence shown here is derived from an EMBL/GenBank/DDBJ whole genome shotgun (WGS) entry which is preliminary data.</text>
</comment>
<sequence>MMFLFSKLAMLAAIVTTASTLPIVGCQSRELRASYDFVIVGGGTAGLTVADRLTEALPNRTVLVIEYGEIEDTPAYFEPPGTPQFATQFNYTSPPIAALNNRTVSISVGQTVGGSSATNDQVFDRGSRYDYDQWAVLNGETTDIKWDWNGLFPYFKKSVKFFEPSQEAADEYGITWDAEAAYGGFTPIYASYAPFQWPATLVARNSWIEAGVVPREECAAGDKDGVCWVPHSQDPFTANRSHSGLGHYADVIAGRPNYDLLTKHKVTRLIFPDEGATANSSTIEFQSLEGGTAFTTTALAEVILSAGTVHTPQILQRSGIGPAHLLDRAGIKVVSDLSGVGYNFHDHAGPTFEFNITKNPTPNIDMLSNDPDYLQEAALNYTQSPAGGPYTLAFTNTAVYLPLGNITSSFSSIASAVREQINNGSFKSYLPAGADASVVKGYEAQLAILADVFEHPSQPVFEAPFQGPPNYGLLLKPLSRGSISIDPANPDAEPIFNYGTAANPMDLDIMASFVSLIRRVCNTPSMQAMGVVETAPGSQVQTFDEIREWVRDSASASFLHPCCTASMMPRELGGVVGTDLRVHGFDRLRVVDASIIPILPGGHPSATVYAIAEKAADIIVARWST</sequence>
<feature type="chain" id="PRO_5045594816" evidence="2">
    <location>
        <begin position="21"/>
        <end position="625"/>
    </location>
</feature>
<dbReference type="EMBL" id="JARVKF010000421">
    <property type="protein sequence ID" value="KAK9414841.1"/>
    <property type="molecule type" value="Genomic_DNA"/>
</dbReference>
<evidence type="ECO:0000313" key="4">
    <source>
        <dbReference type="EMBL" id="KAK9414841.1"/>
    </source>
</evidence>
<dbReference type="InterPro" id="IPR007867">
    <property type="entry name" value="GMC_OxRtase_C"/>
</dbReference>
<dbReference type="Gene3D" id="3.50.50.60">
    <property type="entry name" value="FAD/NAD(P)-binding domain"/>
    <property type="match status" value="1"/>
</dbReference>